<name>A0A3P7Z6L1_9TREM</name>
<dbReference type="InterPro" id="IPR027124">
    <property type="entry name" value="Swc5/CFDP1/2"/>
</dbReference>
<evidence type="ECO:0000256" key="1">
    <source>
        <dbReference type="SAM" id="Coils"/>
    </source>
</evidence>
<reference evidence="3 4" key="1">
    <citation type="submission" date="2018-11" db="EMBL/GenBank/DDBJ databases">
        <authorList>
            <consortium name="Pathogen Informatics"/>
        </authorList>
    </citation>
    <scope>NUCLEOTIDE SEQUENCE [LARGE SCALE GENOMIC DNA]</scope>
    <source>
        <strain evidence="3 4">Zambia</strain>
    </source>
</reference>
<feature type="compositionally biased region" description="Basic and acidic residues" evidence="2">
    <location>
        <begin position="223"/>
        <end position="236"/>
    </location>
</feature>
<feature type="region of interest" description="Disordered" evidence="2">
    <location>
        <begin position="218"/>
        <end position="237"/>
    </location>
</feature>
<sequence length="417" mass="46925">MGGIVDAQGRSDADMKARIGKVKAAYLQLKNICNSTELSTNTKKEGILMNIIQCYAPTNDSNDDIKDQFYERLQSVIEKCPRKDLTILMGDLNAKVGIDNTGYEDIMGRHGLGERNENGERFANLCAFNKLVIGGTIFPHKRIHNVSRERKNKKAAINNSRTQAEKVQAQAEYIKANKQVKRSIRADKKKYVEELATTAEKAARERNMKQLHDTTKKLSGKYSKPERPVKDKEGKSITEIQQQRNRWIEYFEELLNGPAPMNPPDIEGAQIDLPIDVNPPTTEEIIMAENSEYNTHEQIQIKTVSVTAVSASVGLNIHKGKTKVLKFKAANTNLITLDGETLEDVESFTYLGSIIDEQGGSGADPDTISNGLLWERTNQLPAEEENRKRRWKWIGHTLQKSSNCITRQALTWNPEGK</sequence>
<evidence type="ECO:0000256" key="2">
    <source>
        <dbReference type="SAM" id="MobiDB-lite"/>
    </source>
</evidence>
<gene>
    <name evidence="3" type="ORF">SMRZ_LOCUS6797</name>
</gene>
<evidence type="ECO:0000313" key="4">
    <source>
        <dbReference type="Proteomes" id="UP000277204"/>
    </source>
</evidence>
<dbReference type="Proteomes" id="UP000277204">
    <property type="component" value="Unassembled WGS sequence"/>
</dbReference>
<organism evidence="3 4">
    <name type="scientific">Schistosoma margrebowiei</name>
    <dbReference type="NCBI Taxonomy" id="48269"/>
    <lineage>
        <taxon>Eukaryota</taxon>
        <taxon>Metazoa</taxon>
        <taxon>Spiralia</taxon>
        <taxon>Lophotrochozoa</taxon>
        <taxon>Platyhelminthes</taxon>
        <taxon>Trematoda</taxon>
        <taxon>Digenea</taxon>
        <taxon>Strigeidida</taxon>
        <taxon>Schistosomatoidea</taxon>
        <taxon>Schistosomatidae</taxon>
        <taxon>Schistosoma</taxon>
    </lineage>
</organism>
<dbReference type="InterPro" id="IPR036691">
    <property type="entry name" value="Endo/exonu/phosph_ase_sf"/>
</dbReference>
<proteinExistence type="predicted"/>
<evidence type="ECO:0000313" key="3">
    <source>
        <dbReference type="EMBL" id="VDO73093.1"/>
    </source>
</evidence>
<accession>A0A3P7Z6L1</accession>
<dbReference type="Gene3D" id="3.60.10.10">
    <property type="entry name" value="Endonuclease/exonuclease/phosphatase"/>
    <property type="match status" value="1"/>
</dbReference>
<evidence type="ECO:0008006" key="5">
    <source>
        <dbReference type="Google" id="ProtNLM"/>
    </source>
</evidence>
<feature type="coiled-coil region" evidence="1">
    <location>
        <begin position="150"/>
        <end position="179"/>
    </location>
</feature>
<dbReference type="AlphaFoldDB" id="A0A3P7Z6L1"/>
<keyword evidence="1" id="KW-0175">Coiled coil</keyword>
<dbReference type="EMBL" id="UZAI01002604">
    <property type="protein sequence ID" value="VDO73093.1"/>
    <property type="molecule type" value="Genomic_DNA"/>
</dbReference>
<dbReference type="SUPFAM" id="SSF56219">
    <property type="entry name" value="DNase I-like"/>
    <property type="match status" value="1"/>
</dbReference>
<protein>
    <recommendedName>
        <fullName evidence="5">Endonuclease/exonuclease/phosphatase domain-containing protein</fullName>
    </recommendedName>
</protein>
<dbReference type="PANTHER" id="PTHR23227:SF67">
    <property type="entry name" value="CRANIOFACIAL DEVELOPMENT PROTEIN 2-LIKE"/>
    <property type="match status" value="1"/>
</dbReference>
<dbReference type="PANTHER" id="PTHR23227">
    <property type="entry name" value="BUCENTAUR RELATED"/>
    <property type="match status" value="1"/>
</dbReference>
<keyword evidence="4" id="KW-1185">Reference proteome</keyword>